<feature type="region of interest" description="Disordered" evidence="1">
    <location>
        <begin position="429"/>
        <end position="472"/>
    </location>
</feature>
<accession>B0D7S0</accession>
<dbReference type="GeneID" id="6075449"/>
<dbReference type="KEGG" id="lbc:LACBIDRAFT_319060"/>
<gene>
    <name evidence="2" type="ORF">LACBIDRAFT_319060</name>
</gene>
<feature type="compositionally biased region" description="Polar residues" evidence="1">
    <location>
        <begin position="519"/>
        <end position="533"/>
    </location>
</feature>
<feature type="compositionally biased region" description="Polar residues" evidence="1">
    <location>
        <begin position="458"/>
        <end position="467"/>
    </location>
</feature>
<dbReference type="HOGENOM" id="CLU_016547_0_0_1"/>
<dbReference type="AlphaFoldDB" id="B0D7S0"/>
<proteinExistence type="predicted"/>
<dbReference type="EMBL" id="DS547099">
    <property type="protein sequence ID" value="EDR09697.1"/>
    <property type="molecule type" value="Genomic_DNA"/>
</dbReference>
<dbReference type="InParanoid" id="B0D7S0"/>
<evidence type="ECO:0000313" key="2">
    <source>
        <dbReference type="EMBL" id="EDR09697.1"/>
    </source>
</evidence>
<protein>
    <submittedName>
        <fullName evidence="2">Predicted protein</fullName>
    </submittedName>
</protein>
<sequence>MDSVIHHLNPIGVATVRADRDAIWIGLDSDTALIPDAAIVFRNLPDPGWSVDDFSESGQILPIDTVRNPDWYRSDEQWAPWTPTAFLLNERPWYDQLETAVPVEERLEGWSMAEEQRLVCSGDLIRTQACVRSIVEFDQCFPPQAKAPLQYPAERLAKVYSTRKLVQINAAKAKRSILQALAFMSWWTAIRADWESQLNDTAVEIISKLLATTKGKRGVICDLERDWPVINIPLYLQHKIPFFYLWDFDVRADQRFSRLNPALNLTYWAVRQGTTLDLHRDLEEDDLNKIAREAVKLDHYFQQVFTYRAAVDPSILSSYPAFIIDFVGWKRRPINRSEESTESLAKLYYYGVFDDNEEYEHKVVVFWRWRKREPRDEYLRCQYKTSLPGEEPAGILRELYKFGYAPKPGVQYDDDTGLRVVRNRSPGSSLSLLERMGGALSGGRPSLQDRLSDDTPRSDTPNTQSAMSDDDLMTARILEVPDTLYHPRAINSPAAWIRHNENLLTNARQGTADRRASQGIGSTPFRRSQSPTRISDPIHSSHERPEIMFQRLLRDESAKITYTTSTWFAPHFAWNPEFLEAAYLFIPDEESEARLRYWANCWDSVGTVKRLLTIAIEHGIRFHLSLPPDSVRRFRPIIVDNLDRSSASFIYNVGFQEPPLLPADNAATYCATYLARMNDVLRRPHACAFIAEGGQLSWIARRWSGTRLVEEFMSGPSIQITVHNRGFYDSASEDASYLSHDIVSEQEKDLLLGYCSGSNGCSGRWLFPPADMFNGNFDLWTGEWNAALDHIYRRLADDIARGKAKLRTREKWKCWIRNNERGQRRPSYLPSATDFRDVMEGISKAGLKPTWHKEPLDNITFPERRVD</sequence>
<reference evidence="2 3" key="1">
    <citation type="journal article" date="2008" name="Nature">
        <title>The genome of Laccaria bicolor provides insights into mycorrhizal symbiosis.</title>
        <authorList>
            <person name="Martin F."/>
            <person name="Aerts A."/>
            <person name="Ahren D."/>
            <person name="Brun A."/>
            <person name="Danchin E.G.J."/>
            <person name="Duchaussoy F."/>
            <person name="Gibon J."/>
            <person name="Kohler A."/>
            <person name="Lindquist E."/>
            <person name="Pereda V."/>
            <person name="Salamov A."/>
            <person name="Shapiro H.J."/>
            <person name="Wuyts J."/>
            <person name="Blaudez D."/>
            <person name="Buee M."/>
            <person name="Brokstein P."/>
            <person name="Canbaeck B."/>
            <person name="Cohen D."/>
            <person name="Courty P.E."/>
            <person name="Coutinho P.M."/>
            <person name="Delaruelle C."/>
            <person name="Detter J.C."/>
            <person name="Deveau A."/>
            <person name="DiFazio S."/>
            <person name="Duplessis S."/>
            <person name="Fraissinet-Tachet L."/>
            <person name="Lucic E."/>
            <person name="Frey-Klett P."/>
            <person name="Fourrey C."/>
            <person name="Feussner I."/>
            <person name="Gay G."/>
            <person name="Grimwood J."/>
            <person name="Hoegger P.J."/>
            <person name="Jain P."/>
            <person name="Kilaru S."/>
            <person name="Labbe J."/>
            <person name="Lin Y.C."/>
            <person name="Legue V."/>
            <person name="Le Tacon F."/>
            <person name="Marmeisse R."/>
            <person name="Melayah D."/>
            <person name="Montanini B."/>
            <person name="Muratet M."/>
            <person name="Nehls U."/>
            <person name="Niculita-Hirzel H."/>
            <person name="Oudot-Le Secq M.P."/>
            <person name="Peter M."/>
            <person name="Quesneville H."/>
            <person name="Rajashekar B."/>
            <person name="Reich M."/>
            <person name="Rouhier N."/>
            <person name="Schmutz J."/>
            <person name="Yin T."/>
            <person name="Chalot M."/>
            <person name="Henrissat B."/>
            <person name="Kuees U."/>
            <person name="Lucas S."/>
            <person name="Van de Peer Y."/>
            <person name="Podila G.K."/>
            <person name="Polle A."/>
            <person name="Pukkila P.J."/>
            <person name="Richardson P.M."/>
            <person name="Rouze P."/>
            <person name="Sanders I.R."/>
            <person name="Stajich J.E."/>
            <person name="Tunlid A."/>
            <person name="Tuskan G."/>
            <person name="Grigoriev I.V."/>
        </authorList>
    </citation>
    <scope>NUCLEOTIDE SEQUENCE [LARGE SCALE GENOMIC DNA]</scope>
    <source>
        <strain evidence="3">S238N-H82 / ATCC MYA-4686</strain>
    </source>
</reference>
<dbReference type="OrthoDB" id="3005465at2759"/>
<dbReference type="RefSeq" id="XP_001880046.1">
    <property type="nucleotide sequence ID" value="XM_001880011.1"/>
</dbReference>
<dbReference type="Proteomes" id="UP000001194">
    <property type="component" value="Unassembled WGS sequence"/>
</dbReference>
<evidence type="ECO:0000313" key="3">
    <source>
        <dbReference type="Proteomes" id="UP000001194"/>
    </source>
</evidence>
<name>B0D7S0_LACBS</name>
<keyword evidence="3" id="KW-1185">Reference proteome</keyword>
<feature type="region of interest" description="Disordered" evidence="1">
    <location>
        <begin position="507"/>
        <end position="540"/>
    </location>
</feature>
<evidence type="ECO:0000256" key="1">
    <source>
        <dbReference type="SAM" id="MobiDB-lite"/>
    </source>
</evidence>
<organism evidence="3">
    <name type="scientific">Laccaria bicolor (strain S238N-H82 / ATCC MYA-4686)</name>
    <name type="common">Bicoloured deceiver</name>
    <name type="synonym">Laccaria laccata var. bicolor</name>
    <dbReference type="NCBI Taxonomy" id="486041"/>
    <lineage>
        <taxon>Eukaryota</taxon>
        <taxon>Fungi</taxon>
        <taxon>Dikarya</taxon>
        <taxon>Basidiomycota</taxon>
        <taxon>Agaricomycotina</taxon>
        <taxon>Agaricomycetes</taxon>
        <taxon>Agaricomycetidae</taxon>
        <taxon>Agaricales</taxon>
        <taxon>Agaricineae</taxon>
        <taxon>Hydnangiaceae</taxon>
        <taxon>Laccaria</taxon>
    </lineage>
</organism>